<keyword evidence="1" id="KW-0238">DNA-binding</keyword>
<dbReference type="AlphaFoldDB" id="A0A1G9MX23"/>
<dbReference type="InterPro" id="IPR055370">
    <property type="entry name" value="Lsr2_DNA-bd"/>
</dbReference>
<dbReference type="Gene3D" id="3.30.60.230">
    <property type="entry name" value="Lsr2, dimerization domain"/>
    <property type="match status" value="1"/>
</dbReference>
<evidence type="ECO:0000259" key="4">
    <source>
        <dbReference type="Pfam" id="PF23359"/>
    </source>
</evidence>
<dbReference type="InterPro" id="IPR036625">
    <property type="entry name" value="E3-bd_dom_sf"/>
</dbReference>
<dbReference type="GO" id="GO:0003677">
    <property type="term" value="F:DNA binding"/>
    <property type="evidence" value="ECO:0007669"/>
    <property type="project" value="UniProtKB-KW"/>
</dbReference>
<evidence type="ECO:0000256" key="2">
    <source>
        <dbReference type="SAM" id="MobiDB-lite"/>
    </source>
</evidence>
<feature type="compositionally biased region" description="Basic and acidic residues" evidence="2">
    <location>
        <begin position="87"/>
        <end position="96"/>
    </location>
</feature>
<dbReference type="InterPro" id="IPR042261">
    <property type="entry name" value="Lsr2-like_dimerization"/>
</dbReference>
<evidence type="ECO:0000313" key="6">
    <source>
        <dbReference type="Proteomes" id="UP000199475"/>
    </source>
</evidence>
<feature type="compositionally biased region" description="Low complexity" evidence="2">
    <location>
        <begin position="69"/>
        <end position="79"/>
    </location>
</feature>
<accession>A0A1G9MX23</accession>
<organism evidence="5 6">
    <name type="scientific">Tessaracoccus oleiagri</name>
    <dbReference type="NCBI Taxonomy" id="686624"/>
    <lineage>
        <taxon>Bacteria</taxon>
        <taxon>Bacillati</taxon>
        <taxon>Actinomycetota</taxon>
        <taxon>Actinomycetes</taxon>
        <taxon>Propionibacteriales</taxon>
        <taxon>Propionibacteriaceae</taxon>
        <taxon>Tessaracoccus</taxon>
    </lineage>
</organism>
<evidence type="ECO:0000256" key="1">
    <source>
        <dbReference type="ARBA" id="ARBA00023125"/>
    </source>
</evidence>
<dbReference type="Pfam" id="PF11774">
    <property type="entry name" value="Lsr2"/>
    <property type="match status" value="1"/>
</dbReference>
<dbReference type="STRING" id="686624.SAMN04488242_2804"/>
<feature type="domain" description="Lsr2 dimerization" evidence="3">
    <location>
        <begin position="1"/>
        <end position="58"/>
    </location>
</feature>
<sequence length="118" mass="12614">MARKVEVTLIDDIDGSSATRTFEFGIEGVSYEIDLSEANIQKFNDAVADFVDNARRVGGSTRRGGRGRSGSSRSSAAPAAGGGARPQDVRRWAADKGLEVSERGRIPREVMEAYAAAH</sequence>
<evidence type="ECO:0000259" key="3">
    <source>
        <dbReference type="Pfam" id="PF11774"/>
    </source>
</evidence>
<dbReference type="Pfam" id="PF23359">
    <property type="entry name" value="Lsr2_DNA-bd"/>
    <property type="match status" value="1"/>
</dbReference>
<evidence type="ECO:0000313" key="5">
    <source>
        <dbReference type="EMBL" id="SDL78759.1"/>
    </source>
</evidence>
<dbReference type="RefSeq" id="WP_093253455.1">
    <property type="nucleotide sequence ID" value="NZ_FNGP01000006.1"/>
</dbReference>
<dbReference type="GO" id="GO:0016746">
    <property type="term" value="F:acyltransferase activity"/>
    <property type="evidence" value="ECO:0007669"/>
    <property type="project" value="InterPro"/>
</dbReference>
<proteinExistence type="predicted"/>
<reference evidence="5 6" key="1">
    <citation type="submission" date="2016-10" db="EMBL/GenBank/DDBJ databases">
        <authorList>
            <person name="de Groot N.N."/>
        </authorList>
    </citation>
    <scope>NUCLEOTIDE SEQUENCE [LARGE SCALE GENOMIC DNA]</scope>
    <source>
        <strain evidence="5 6">CGMCC 1.9159</strain>
    </source>
</reference>
<gene>
    <name evidence="5" type="ORF">SAMN04488242_2804</name>
</gene>
<feature type="domain" description="Lsr2 DNA-binding" evidence="4">
    <location>
        <begin position="83"/>
        <end position="117"/>
    </location>
</feature>
<dbReference type="EMBL" id="FNGP01000006">
    <property type="protein sequence ID" value="SDL78759.1"/>
    <property type="molecule type" value="Genomic_DNA"/>
</dbReference>
<dbReference type="Gene3D" id="4.10.320.10">
    <property type="entry name" value="E3-binding domain"/>
    <property type="match status" value="1"/>
</dbReference>
<dbReference type="Proteomes" id="UP000199475">
    <property type="component" value="Unassembled WGS sequence"/>
</dbReference>
<keyword evidence="6" id="KW-1185">Reference proteome</keyword>
<name>A0A1G9MX23_9ACTN</name>
<protein>
    <submittedName>
        <fullName evidence="5">Lsr2 protein</fullName>
    </submittedName>
</protein>
<feature type="region of interest" description="Disordered" evidence="2">
    <location>
        <begin position="56"/>
        <end position="96"/>
    </location>
</feature>
<dbReference type="InterPro" id="IPR024412">
    <property type="entry name" value="Lsr2_dim_dom"/>
</dbReference>
<dbReference type="OrthoDB" id="4113332at2"/>